<feature type="compositionally biased region" description="Polar residues" evidence="1">
    <location>
        <begin position="99"/>
        <end position="109"/>
    </location>
</feature>
<feature type="region of interest" description="Disordered" evidence="1">
    <location>
        <begin position="86"/>
        <end position="109"/>
    </location>
</feature>
<proteinExistence type="predicted"/>
<name>A0A6B0GR97_9EURY</name>
<dbReference type="RefSeq" id="WP_158206264.1">
    <property type="nucleotide sequence ID" value="NZ_WSZK01000037.1"/>
</dbReference>
<evidence type="ECO:0000256" key="1">
    <source>
        <dbReference type="SAM" id="MobiDB-lite"/>
    </source>
</evidence>
<accession>A0A6B0GR97</accession>
<dbReference type="AlphaFoldDB" id="A0A6B0GR97"/>
<comment type="caution">
    <text evidence="2">The sequence shown here is derived from an EMBL/GenBank/DDBJ whole genome shotgun (WGS) entry which is preliminary data.</text>
</comment>
<feature type="compositionally biased region" description="Basic and acidic residues" evidence="1">
    <location>
        <begin position="86"/>
        <end position="96"/>
    </location>
</feature>
<dbReference type="EMBL" id="WSZK01000037">
    <property type="protein sequence ID" value="MWG36611.1"/>
    <property type="molecule type" value="Genomic_DNA"/>
</dbReference>
<keyword evidence="3" id="KW-1185">Reference proteome</keyword>
<evidence type="ECO:0000313" key="3">
    <source>
        <dbReference type="Proteomes" id="UP000451471"/>
    </source>
</evidence>
<organism evidence="2 3">
    <name type="scientific">Halomarina oriensis</name>
    <dbReference type="NCBI Taxonomy" id="671145"/>
    <lineage>
        <taxon>Archaea</taxon>
        <taxon>Methanobacteriati</taxon>
        <taxon>Methanobacteriota</taxon>
        <taxon>Stenosarchaea group</taxon>
        <taxon>Halobacteria</taxon>
        <taxon>Halobacteriales</taxon>
        <taxon>Natronomonadaceae</taxon>
        <taxon>Halomarina</taxon>
    </lineage>
</organism>
<reference evidence="2 3" key="1">
    <citation type="submission" date="2019-12" db="EMBL/GenBank/DDBJ databases">
        <title>Halocatena pleomorpha gen. nov. sp. nov., an extremely halophilic archaeon of family Halobacteriaceae isolated from saltpan soil.</title>
        <authorList>
            <person name="Pal Y."/>
            <person name="Verma A."/>
            <person name="Krishnamurthi S."/>
            <person name="Kumar P."/>
        </authorList>
    </citation>
    <scope>NUCLEOTIDE SEQUENCE [LARGE SCALE GENOMIC DNA]</scope>
    <source>
        <strain evidence="2 3">JCM 16495</strain>
    </source>
</reference>
<feature type="region of interest" description="Disordered" evidence="1">
    <location>
        <begin position="156"/>
        <end position="183"/>
    </location>
</feature>
<dbReference type="PROSITE" id="PS51318">
    <property type="entry name" value="TAT"/>
    <property type="match status" value="1"/>
</dbReference>
<evidence type="ECO:0000313" key="2">
    <source>
        <dbReference type="EMBL" id="MWG36611.1"/>
    </source>
</evidence>
<dbReference type="OrthoDB" id="179612at2157"/>
<gene>
    <name evidence="2" type="ORF">GQS65_19320</name>
</gene>
<dbReference type="InterPro" id="IPR006311">
    <property type="entry name" value="TAT_signal"/>
</dbReference>
<protein>
    <submittedName>
        <fullName evidence="2">Uncharacterized protein</fullName>
    </submittedName>
</protein>
<feature type="compositionally biased region" description="Basic residues" evidence="1">
    <location>
        <begin position="156"/>
        <end position="165"/>
    </location>
</feature>
<dbReference type="Proteomes" id="UP000451471">
    <property type="component" value="Unassembled WGS sequence"/>
</dbReference>
<sequence>MVEKKPQRRKVLKGIGAGIGSFALLNSQSKARANPDGEHVGIAYDTLTKEESGRVTGNIISQNGSLSGAINIAGMTVPLNRLKKVESPRNSSDEMHVGSLTNKGLVRNNTPLKVQIERHDNHYSGMISRPSNEFGMLGFFTRSQETGMDPDELISRRRKHSRWKNSPHSFSTEKSGLPTDTGVKRLMELAKKKPLYDMGDK</sequence>